<proteinExistence type="predicted"/>
<evidence type="ECO:0000313" key="1">
    <source>
        <dbReference type="EMBL" id="EHC95933.1"/>
    </source>
</evidence>
<evidence type="ECO:0000313" key="2">
    <source>
        <dbReference type="Proteomes" id="UP000003915"/>
    </source>
</evidence>
<gene>
    <name evidence="1" type="ORF">LTSEUGA_0544</name>
</gene>
<accession>A0A6C8H7M4</accession>
<reference evidence="1 2" key="1">
    <citation type="journal article" date="2011" name="BMC Genomics">
        <title>Genome sequencing reveals diversification of virulence factor content and possible host adaptation in distinct subpopulations of Salmonella enterica.</title>
        <authorList>
            <person name="den Bakker H.C."/>
            <person name="Moreno Switt A.I."/>
            <person name="Govoni G."/>
            <person name="Cummings C.A."/>
            <person name="Ranieri M.L."/>
            <person name="Degoricija L."/>
            <person name="Hoelzer K."/>
            <person name="Rodriguez-Rivera L.D."/>
            <person name="Brown S."/>
            <person name="Bolchacova E."/>
            <person name="Furtado M.R."/>
            <person name="Wiedmann M."/>
        </authorList>
    </citation>
    <scope>NUCLEOTIDE SEQUENCE [LARGE SCALE GENOMIC DNA]</scope>
    <source>
        <strain evidence="1 2">R8-3404</strain>
    </source>
</reference>
<dbReference type="EMBL" id="AFCV01000141">
    <property type="protein sequence ID" value="EHC95933.1"/>
    <property type="molecule type" value="Genomic_DNA"/>
</dbReference>
<dbReference type="Proteomes" id="UP000003915">
    <property type="component" value="Unassembled WGS sequence"/>
</dbReference>
<dbReference type="AlphaFoldDB" id="A0A6C8H7M4"/>
<comment type="caution">
    <text evidence="1">The sequence shown here is derived from an EMBL/GenBank/DDBJ whole genome shotgun (WGS) entry which is preliminary data.</text>
</comment>
<name>A0A6C8H7M4_SALET</name>
<protein>
    <submittedName>
        <fullName evidence="1">Uncharacterized protein</fullName>
    </submittedName>
</protein>
<sequence>MRVSIANGECQVSIEYAFIRRTCCRGPSSLASADNLLSAD</sequence>
<organism evidence="1 2">
    <name type="scientific">Salmonella enterica subsp. enterica serovar Uganda str. R8-3404</name>
    <dbReference type="NCBI Taxonomy" id="913083"/>
    <lineage>
        <taxon>Bacteria</taxon>
        <taxon>Pseudomonadati</taxon>
        <taxon>Pseudomonadota</taxon>
        <taxon>Gammaproteobacteria</taxon>
        <taxon>Enterobacterales</taxon>
        <taxon>Enterobacteriaceae</taxon>
        <taxon>Salmonella</taxon>
    </lineage>
</organism>